<comment type="catalytic activity">
    <reaction evidence="12">
        <text>Preferential cleavage: (Ac)2-L-Lys-D-Ala-|-D-Ala. Also transpeptidation of peptidyl-alanyl moieties that are N-acyl substituents of D-alanine.</text>
        <dbReference type="EC" id="3.4.16.4"/>
    </reaction>
</comment>
<keyword evidence="10" id="KW-0573">Peptidoglycan synthesis</keyword>
<dbReference type="Proteomes" id="UP000295515">
    <property type="component" value="Unassembled WGS sequence"/>
</dbReference>
<keyword evidence="6" id="KW-0645">Protease</keyword>
<dbReference type="Pfam" id="PF07943">
    <property type="entry name" value="PBP5_C"/>
    <property type="match status" value="1"/>
</dbReference>
<dbReference type="GO" id="GO:0071555">
    <property type="term" value="P:cell wall organization"/>
    <property type="evidence" value="ECO:0007669"/>
    <property type="project" value="UniProtKB-KW"/>
</dbReference>
<dbReference type="EMBL" id="SMCQ01000002">
    <property type="protein sequence ID" value="TCW02291.1"/>
    <property type="molecule type" value="Genomic_DNA"/>
</dbReference>
<keyword evidence="5 18" id="KW-0121">Carboxypeptidase</keyword>
<gene>
    <name evidence="18" type="ORF">EDD60_102257</name>
</gene>
<feature type="signal peptide" evidence="16">
    <location>
        <begin position="1"/>
        <end position="23"/>
    </location>
</feature>
<dbReference type="AlphaFoldDB" id="A0A4V6P4B7"/>
<evidence type="ECO:0000256" key="13">
    <source>
        <dbReference type="PIRSR" id="PIRSR618044-1"/>
    </source>
</evidence>
<evidence type="ECO:0000256" key="7">
    <source>
        <dbReference type="ARBA" id="ARBA00022729"/>
    </source>
</evidence>
<dbReference type="GO" id="GO:0009002">
    <property type="term" value="F:serine-type D-Ala-D-Ala carboxypeptidase activity"/>
    <property type="evidence" value="ECO:0007669"/>
    <property type="project" value="UniProtKB-EC"/>
</dbReference>
<keyword evidence="11" id="KW-0961">Cell wall biogenesis/degradation</keyword>
<comment type="pathway">
    <text evidence="2">Cell wall biogenesis; peptidoglycan biosynthesis.</text>
</comment>
<dbReference type="Gene3D" id="3.40.710.10">
    <property type="entry name" value="DD-peptidase/beta-lactamase superfamily"/>
    <property type="match status" value="1"/>
</dbReference>
<dbReference type="InterPro" id="IPR018044">
    <property type="entry name" value="Peptidase_S11"/>
</dbReference>
<organism evidence="18 19">
    <name type="scientific">Longibaculum muris</name>
    <dbReference type="NCBI Taxonomy" id="1796628"/>
    <lineage>
        <taxon>Bacteria</taxon>
        <taxon>Bacillati</taxon>
        <taxon>Bacillota</taxon>
        <taxon>Erysipelotrichia</taxon>
        <taxon>Erysipelotrichales</taxon>
        <taxon>Coprobacillaceae</taxon>
        <taxon>Longibaculum</taxon>
    </lineage>
</organism>
<feature type="active site" evidence="13">
    <location>
        <position position="119"/>
    </location>
</feature>
<evidence type="ECO:0000256" key="4">
    <source>
        <dbReference type="ARBA" id="ARBA00012448"/>
    </source>
</evidence>
<feature type="domain" description="Peptidase S11 D-Ala-D-Ala carboxypeptidase A C-terminal" evidence="17">
    <location>
        <begin position="277"/>
        <end position="366"/>
    </location>
</feature>
<dbReference type="RefSeq" id="WP_066443588.1">
    <property type="nucleotide sequence ID" value="NZ_JADMQS010000020.1"/>
</dbReference>
<evidence type="ECO:0000313" key="19">
    <source>
        <dbReference type="Proteomes" id="UP000295515"/>
    </source>
</evidence>
<dbReference type="PRINTS" id="PR00725">
    <property type="entry name" value="DADACBPTASE1"/>
</dbReference>
<keyword evidence="8" id="KW-0378">Hydrolase</keyword>
<dbReference type="InterPro" id="IPR001967">
    <property type="entry name" value="Peptidase_S11_N"/>
</dbReference>
<dbReference type="GO" id="GO:0009252">
    <property type="term" value="P:peptidoglycan biosynthetic process"/>
    <property type="evidence" value="ECO:0007669"/>
    <property type="project" value="UniProtKB-UniPathway"/>
</dbReference>
<dbReference type="SUPFAM" id="SSF69189">
    <property type="entry name" value="Penicillin-binding protein associated domain"/>
    <property type="match status" value="1"/>
</dbReference>
<evidence type="ECO:0000259" key="17">
    <source>
        <dbReference type="SMART" id="SM00936"/>
    </source>
</evidence>
<evidence type="ECO:0000256" key="15">
    <source>
        <dbReference type="RuleBase" id="RU004016"/>
    </source>
</evidence>
<dbReference type="Pfam" id="PF00768">
    <property type="entry name" value="Peptidase_S11"/>
    <property type="match status" value="1"/>
</dbReference>
<feature type="active site" description="Acyl-ester intermediate" evidence="13">
    <location>
        <position position="59"/>
    </location>
</feature>
<comment type="function">
    <text evidence="1">Removes C-terminal D-alanyl residues from sugar-peptide cell wall precursors.</text>
</comment>
<evidence type="ECO:0000256" key="14">
    <source>
        <dbReference type="PIRSR" id="PIRSR618044-2"/>
    </source>
</evidence>
<evidence type="ECO:0000256" key="6">
    <source>
        <dbReference type="ARBA" id="ARBA00022670"/>
    </source>
</evidence>
<evidence type="ECO:0000256" key="1">
    <source>
        <dbReference type="ARBA" id="ARBA00003217"/>
    </source>
</evidence>
<dbReference type="Gene3D" id="2.60.410.10">
    <property type="entry name" value="D-Ala-D-Ala carboxypeptidase, C-terminal domain"/>
    <property type="match status" value="1"/>
</dbReference>
<dbReference type="PANTHER" id="PTHR21581">
    <property type="entry name" value="D-ALANYL-D-ALANINE CARBOXYPEPTIDASE"/>
    <property type="match status" value="1"/>
</dbReference>
<dbReference type="InterPro" id="IPR012338">
    <property type="entry name" value="Beta-lactam/transpept-like"/>
</dbReference>
<feature type="chain" id="PRO_5020925469" description="serine-type D-Ala-D-Ala carboxypeptidase" evidence="16">
    <location>
        <begin position="24"/>
        <end position="381"/>
    </location>
</feature>
<evidence type="ECO:0000256" key="10">
    <source>
        <dbReference type="ARBA" id="ARBA00022984"/>
    </source>
</evidence>
<comment type="similarity">
    <text evidence="3 15">Belongs to the peptidase S11 family.</text>
</comment>
<dbReference type="InterPro" id="IPR037167">
    <property type="entry name" value="Peptidase_S11_C_sf"/>
</dbReference>
<evidence type="ECO:0000256" key="5">
    <source>
        <dbReference type="ARBA" id="ARBA00022645"/>
    </source>
</evidence>
<dbReference type="GeneID" id="98914491"/>
<accession>A0A4V6P4B7</accession>
<reference evidence="18 19" key="1">
    <citation type="submission" date="2019-03" db="EMBL/GenBank/DDBJ databases">
        <title>Genomic Encyclopedia of Type Strains, Phase IV (KMG-IV): sequencing the most valuable type-strain genomes for metagenomic binning, comparative biology and taxonomic classification.</title>
        <authorList>
            <person name="Goeker M."/>
        </authorList>
    </citation>
    <scope>NUCLEOTIDE SEQUENCE [LARGE SCALE GENOMIC DNA]</scope>
    <source>
        <strain evidence="18 19">DSM 29487</strain>
    </source>
</reference>
<keyword evidence="7 16" id="KW-0732">Signal</keyword>
<evidence type="ECO:0000256" key="3">
    <source>
        <dbReference type="ARBA" id="ARBA00007164"/>
    </source>
</evidence>
<dbReference type="GO" id="GO:0006508">
    <property type="term" value="P:proteolysis"/>
    <property type="evidence" value="ECO:0007669"/>
    <property type="project" value="UniProtKB-KW"/>
</dbReference>
<sequence>MIKKLFICLCVMFLCIPLKSVHAEELKLAPNASSSILIEASTKQVLNATQETEKLFPASTTKIMTMILLFEAINKGTLKWDDVLTCSAYAASMGGSQVYLEEGERMSVSDLFKAISIASGNDACVMVGERIAGSNEGFVKMMNEKAKELKLKNTHFMNPTGLHDDNHYTCAFDLAMMASYLIEIGGERLFQTTSLYDSYIRENTEKKFWLVNTNKLLKSYEGADGLKTGYTKEAGYCIVSTAKRNGLRLIAVVMKESDPKVRNQEVSQLLDYGFSLYENITLFKKGDIVEKVKIENAREKYVEAVCKEDVVYVKDKSSKDKVTYEMNYTNIVPPLKKGETIGHVLLMRNDTNIASFDVVAHKDIAALTLPEKMYQYLQLFI</sequence>
<protein>
    <recommendedName>
        <fullName evidence="4">serine-type D-Ala-D-Ala carboxypeptidase</fullName>
        <ecNumber evidence="4">3.4.16.4</ecNumber>
    </recommendedName>
</protein>
<evidence type="ECO:0000256" key="2">
    <source>
        <dbReference type="ARBA" id="ARBA00004752"/>
    </source>
</evidence>
<evidence type="ECO:0000313" key="18">
    <source>
        <dbReference type="EMBL" id="TCW02291.1"/>
    </source>
</evidence>
<dbReference type="InterPro" id="IPR015956">
    <property type="entry name" value="Peniciliin-bd_prot_C_sf"/>
</dbReference>
<evidence type="ECO:0000256" key="12">
    <source>
        <dbReference type="ARBA" id="ARBA00034000"/>
    </source>
</evidence>
<feature type="active site" description="Proton acceptor" evidence="13">
    <location>
        <position position="62"/>
    </location>
</feature>
<proteinExistence type="inferred from homology"/>
<dbReference type="PANTHER" id="PTHR21581:SF6">
    <property type="entry name" value="TRAFFICKING PROTEIN PARTICLE COMPLEX SUBUNIT 12"/>
    <property type="match status" value="1"/>
</dbReference>
<name>A0A4V6P4B7_9FIRM</name>
<dbReference type="GO" id="GO:0008360">
    <property type="term" value="P:regulation of cell shape"/>
    <property type="evidence" value="ECO:0007669"/>
    <property type="project" value="UniProtKB-KW"/>
</dbReference>
<dbReference type="UniPathway" id="UPA00219"/>
<evidence type="ECO:0000256" key="16">
    <source>
        <dbReference type="SAM" id="SignalP"/>
    </source>
</evidence>
<comment type="caution">
    <text evidence="18">The sequence shown here is derived from an EMBL/GenBank/DDBJ whole genome shotgun (WGS) entry which is preliminary data.</text>
</comment>
<feature type="binding site" evidence="14">
    <location>
        <position position="227"/>
    </location>
    <ligand>
        <name>substrate</name>
    </ligand>
</feature>
<keyword evidence="9" id="KW-0133">Cell shape</keyword>
<dbReference type="SMART" id="SM00936">
    <property type="entry name" value="PBP5_C"/>
    <property type="match status" value="1"/>
</dbReference>
<evidence type="ECO:0000256" key="8">
    <source>
        <dbReference type="ARBA" id="ARBA00022801"/>
    </source>
</evidence>
<dbReference type="SUPFAM" id="SSF56601">
    <property type="entry name" value="beta-lactamase/transpeptidase-like"/>
    <property type="match status" value="1"/>
</dbReference>
<dbReference type="InterPro" id="IPR012907">
    <property type="entry name" value="Peptidase_S11_C"/>
</dbReference>
<evidence type="ECO:0000256" key="9">
    <source>
        <dbReference type="ARBA" id="ARBA00022960"/>
    </source>
</evidence>
<keyword evidence="19" id="KW-1185">Reference proteome</keyword>
<dbReference type="EC" id="3.4.16.4" evidence="4"/>
<evidence type="ECO:0000256" key="11">
    <source>
        <dbReference type="ARBA" id="ARBA00023316"/>
    </source>
</evidence>